<dbReference type="Gramene" id="OMO96515">
    <property type="protein sequence ID" value="OMO96515"/>
    <property type="gene ID" value="CCACVL1_04920"/>
</dbReference>
<organism evidence="1 2">
    <name type="scientific">Corchorus capsularis</name>
    <name type="common">Jute</name>
    <dbReference type="NCBI Taxonomy" id="210143"/>
    <lineage>
        <taxon>Eukaryota</taxon>
        <taxon>Viridiplantae</taxon>
        <taxon>Streptophyta</taxon>
        <taxon>Embryophyta</taxon>
        <taxon>Tracheophyta</taxon>
        <taxon>Spermatophyta</taxon>
        <taxon>Magnoliopsida</taxon>
        <taxon>eudicotyledons</taxon>
        <taxon>Gunneridae</taxon>
        <taxon>Pentapetalae</taxon>
        <taxon>rosids</taxon>
        <taxon>malvids</taxon>
        <taxon>Malvales</taxon>
        <taxon>Malvaceae</taxon>
        <taxon>Grewioideae</taxon>
        <taxon>Apeibeae</taxon>
        <taxon>Corchorus</taxon>
    </lineage>
</organism>
<gene>
    <name evidence="1" type="ORF">CCACVL1_04920</name>
</gene>
<evidence type="ECO:0000313" key="1">
    <source>
        <dbReference type="EMBL" id="OMO96515.1"/>
    </source>
</evidence>
<protein>
    <submittedName>
        <fullName evidence="1">Uncharacterized protein</fullName>
    </submittedName>
</protein>
<evidence type="ECO:0000313" key="2">
    <source>
        <dbReference type="Proteomes" id="UP000188268"/>
    </source>
</evidence>
<proteinExistence type="predicted"/>
<feature type="non-terminal residue" evidence="1">
    <location>
        <position position="1"/>
    </location>
</feature>
<accession>A0A1R3JNV4</accession>
<sequence length="30" mass="3416">ITQKPLNSISDRAFSLSGYIEEFDSSPHLY</sequence>
<reference evidence="1 2" key="1">
    <citation type="submission" date="2013-09" db="EMBL/GenBank/DDBJ databases">
        <title>Corchorus capsularis genome sequencing.</title>
        <authorList>
            <person name="Alam M."/>
            <person name="Haque M.S."/>
            <person name="Islam M.S."/>
            <person name="Emdad E.M."/>
            <person name="Islam M.M."/>
            <person name="Ahmed B."/>
            <person name="Halim A."/>
            <person name="Hossen Q.M.M."/>
            <person name="Hossain M.Z."/>
            <person name="Ahmed R."/>
            <person name="Khan M.M."/>
            <person name="Islam R."/>
            <person name="Rashid M.M."/>
            <person name="Khan S.A."/>
            <person name="Rahman M.S."/>
            <person name="Alam M."/>
        </authorList>
    </citation>
    <scope>NUCLEOTIDE SEQUENCE [LARGE SCALE GENOMIC DNA]</scope>
    <source>
        <strain evidence="2">cv. CVL-1</strain>
        <tissue evidence="1">Whole seedling</tissue>
    </source>
</reference>
<dbReference type="Proteomes" id="UP000188268">
    <property type="component" value="Unassembled WGS sequence"/>
</dbReference>
<comment type="caution">
    <text evidence="1">The sequence shown here is derived from an EMBL/GenBank/DDBJ whole genome shotgun (WGS) entry which is preliminary data.</text>
</comment>
<dbReference type="AlphaFoldDB" id="A0A1R3JNV4"/>
<name>A0A1R3JNV4_COCAP</name>
<dbReference type="EMBL" id="AWWV01007434">
    <property type="protein sequence ID" value="OMO96515.1"/>
    <property type="molecule type" value="Genomic_DNA"/>
</dbReference>
<keyword evidence="2" id="KW-1185">Reference proteome</keyword>